<proteinExistence type="predicted"/>
<dbReference type="Proteomes" id="UP001206595">
    <property type="component" value="Unassembled WGS sequence"/>
</dbReference>
<keyword evidence="2" id="KW-1185">Reference proteome</keyword>
<sequence length="117" mass="13755">MDPLKYPSSTCLICKKEDEDEYNFVVDCQVKWEAWQKGLDLVQYPSSNMKPLDVWQILLLQVSTTVSTGKRHPLVSMSSLWAAIWKSHWFCTMEQQPWSLQMCLQTIRSKDFLSKTY</sequence>
<dbReference type="RefSeq" id="XP_051445386.1">
    <property type="nucleotide sequence ID" value="XM_051588557.1"/>
</dbReference>
<comment type="caution">
    <text evidence="1">The sequence shown here is derived from an EMBL/GenBank/DDBJ whole genome shotgun (WGS) entry which is preliminary data.</text>
</comment>
<gene>
    <name evidence="1" type="ORF">K450DRAFT_238221</name>
</gene>
<name>A0AAD5HDN2_UMBRA</name>
<dbReference type="AlphaFoldDB" id="A0AAD5HDN2"/>
<dbReference type="GeneID" id="75913902"/>
<dbReference type="EMBL" id="MU620913">
    <property type="protein sequence ID" value="KAI8580382.1"/>
    <property type="molecule type" value="Genomic_DNA"/>
</dbReference>
<reference evidence="1" key="1">
    <citation type="submission" date="2021-06" db="EMBL/GenBank/DDBJ databases">
        <authorList>
            <consortium name="DOE Joint Genome Institute"/>
            <person name="Mondo S.J."/>
            <person name="Amses K.R."/>
            <person name="Simmons D.R."/>
            <person name="Longcore J.E."/>
            <person name="Seto K."/>
            <person name="Alves G.H."/>
            <person name="Bonds A.E."/>
            <person name="Quandt C.A."/>
            <person name="Davis W.J."/>
            <person name="Chang Y."/>
            <person name="Letcher P.M."/>
            <person name="Powell M.J."/>
            <person name="Kuo A."/>
            <person name="Labutti K."/>
            <person name="Pangilinan J."/>
            <person name="Andreopoulos W."/>
            <person name="Tritt A."/>
            <person name="Riley R."/>
            <person name="Hundley H."/>
            <person name="Johnson J."/>
            <person name="Lipzen A."/>
            <person name="Barry K."/>
            <person name="Berbee M.L."/>
            <person name="Buchler N.E."/>
            <person name="Grigoriev I.V."/>
            <person name="Spatafora J.W."/>
            <person name="Stajich J.E."/>
            <person name="James T.Y."/>
        </authorList>
    </citation>
    <scope>NUCLEOTIDE SEQUENCE</scope>
    <source>
        <strain evidence="1">AG</strain>
    </source>
</reference>
<protein>
    <submittedName>
        <fullName evidence="1">Uncharacterized protein</fullName>
    </submittedName>
</protein>
<accession>A0AAD5HDN2</accession>
<evidence type="ECO:0000313" key="2">
    <source>
        <dbReference type="Proteomes" id="UP001206595"/>
    </source>
</evidence>
<reference evidence="1" key="2">
    <citation type="journal article" date="2022" name="Proc. Natl. Acad. Sci. U.S.A.">
        <title>Diploid-dominant life cycles characterize the early evolution of Fungi.</title>
        <authorList>
            <person name="Amses K.R."/>
            <person name="Simmons D.R."/>
            <person name="Longcore J.E."/>
            <person name="Mondo S.J."/>
            <person name="Seto K."/>
            <person name="Jeronimo G.H."/>
            <person name="Bonds A.E."/>
            <person name="Quandt C.A."/>
            <person name="Davis W.J."/>
            <person name="Chang Y."/>
            <person name="Federici B.A."/>
            <person name="Kuo A."/>
            <person name="LaButti K."/>
            <person name="Pangilinan J."/>
            <person name="Andreopoulos W."/>
            <person name="Tritt A."/>
            <person name="Riley R."/>
            <person name="Hundley H."/>
            <person name="Johnson J."/>
            <person name="Lipzen A."/>
            <person name="Barry K."/>
            <person name="Lang B.F."/>
            <person name="Cuomo C.A."/>
            <person name="Buchler N.E."/>
            <person name="Grigoriev I.V."/>
            <person name="Spatafora J.W."/>
            <person name="Stajich J.E."/>
            <person name="James T.Y."/>
        </authorList>
    </citation>
    <scope>NUCLEOTIDE SEQUENCE</scope>
    <source>
        <strain evidence="1">AG</strain>
    </source>
</reference>
<evidence type="ECO:0000313" key="1">
    <source>
        <dbReference type="EMBL" id="KAI8580382.1"/>
    </source>
</evidence>
<organism evidence="1 2">
    <name type="scientific">Umbelopsis ramanniana AG</name>
    <dbReference type="NCBI Taxonomy" id="1314678"/>
    <lineage>
        <taxon>Eukaryota</taxon>
        <taxon>Fungi</taxon>
        <taxon>Fungi incertae sedis</taxon>
        <taxon>Mucoromycota</taxon>
        <taxon>Mucoromycotina</taxon>
        <taxon>Umbelopsidomycetes</taxon>
        <taxon>Umbelopsidales</taxon>
        <taxon>Umbelopsidaceae</taxon>
        <taxon>Umbelopsis</taxon>
    </lineage>
</organism>